<comment type="caution">
    <text evidence="12">Lacks conserved residue(s) required for the propagation of feature annotation.</text>
</comment>
<dbReference type="NCBIfam" id="NF010785">
    <property type="entry name" value="PRK14188.1"/>
    <property type="match status" value="1"/>
</dbReference>
<evidence type="ECO:0000313" key="16">
    <source>
        <dbReference type="Proteomes" id="UP000033731"/>
    </source>
</evidence>
<gene>
    <name evidence="12" type="primary">folD</name>
    <name evidence="15" type="ORF">DJ66_0034</name>
</gene>
<dbReference type="GO" id="GO:0005829">
    <property type="term" value="C:cytosol"/>
    <property type="evidence" value="ECO:0007669"/>
    <property type="project" value="TreeGrafter"/>
</dbReference>
<accession>A0A095BGB3</accession>
<evidence type="ECO:0000313" key="15">
    <source>
        <dbReference type="EMBL" id="KJZ82434.1"/>
    </source>
</evidence>
<keyword evidence="5 12" id="KW-0658">Purine biosynthesis</keyword>
<comment type="catalytic activity">
    <reaction evidence="12">
        <text>(6R)-5,10-methylene-5,6,7,8-tetrahydrofolate + NADP(+) = (6R)-5,10-methenyltetrahydrofolate + NADPH</text>
        <dbReference type="Rhea" id="RHEA:22812"/>
        <dbReference type="ChEBI" id="CHEBI:15636"/>
        <dbReference type="ChEBI" id="CHEBI:57455"/>
        <dbReference type="ChEBI" id="CHEBI:57783"/>
        <dbReference type="ChEBI" id="CHEBI:58349"/>
        <dbReference type="EC" id="1.5.1.5"/>
    </reaction>
</comment>
<dbReference type="Pfam" id="PF00763">
    <property type="entry name" value="THF_DHG_CYH"/>
    <property type="match status" value="1"/>
</dbReference>
<dbReference type="InterPro" id="IPR020631">
    <property type="entry name" value="THF_DH/CycHdrlase_NAD-bd_dom"/>
</dbReference>
<evidence type="ECO:0000256" key="12">
    <source>
        <dbReference type="HAMAP-Rule" id="MF_01576"/>
    </source>
</evidence>
<dbReference type="FunFam" id="3.40.50.720:FF:000006">
    <property type="entry name" value="Bifunctional protein FolD"/>
    <property type="match status" value="1"/>
</dbReference>
<feature type="domain" description="Tetrahydrofolate dehydrogenase/cyclohydrolase NAD(P)-binding" evidence="14">
    <location>
        <begin position="141"/>
        <end position="286"/>
    </location>
</feature>
<comment type="subunit">
    <text evidence="2 12">Homodimer.</text>
</comment>
<dbReference type="PATRIC" id="fig|556287.8.peg.34"/>
<evidence type="ECO:0000256" key="10">
    <source>
        <dbReference type="ARBA" id="ARBA00023167"/>
    </source>
</evidence>
<dbReference type="EC" id="3.5.4.9" evidence="12"/>
<dbReference type="UniPathway" id="UPA00193"/>
<organism evidence="15 16">
    <name type="scientific">Candidatus Liberibacter solanacearum</name>
    <dbReference type="NCBI Taxonomy" id="556287"/>
    <lineage>
        <taxon>Bacteria</taxon>
        <taxon>Pseudomonadati</taxon>
        <taxon>Pseudomonadota</taxon>
        <taxon>Alphaproteobacteria</taxon>
        <taxon>Hyphomicrobiales</taxon>
        <taxon>Rhizobiaceae</taxon>
        <taxon>Liberibacter</taxon>
    </lineage>
</organism>
<evidence type="ECO:0000256" key="7">
    <source>
        <dbReference type="ARBA" id="ARBA00022857"/>
    </source>
</evidence>
<comment type="pathway">
    <text evidence="1 12">One-carbon metabolism; tetrahydrofolate interconversion.</text>
</comment>
<dbReference type="AlphaFoldDB" id="A0A095BGB3"/>
<proteinExistence type="inferred from homology"/>
<name>A0A095BGB3_9HYPH</name>
<dbReference type="Gene3D" id="3.40.50.10860">
    <property type="entry name" value="Leucine Dehydrogenase, chain A, domain 1"/>
    <property type="match status" value="1"/>
</dbReference>
<comment type="function">
    <text evidence="12">Catalyzes the oxidation of 5,10-methylenetetrahydrofolate to 5,10-methenyltetrahydrofolate and then the hydrolysis of 5,10-methenyltetrahydrofolate to 10-formyltetrahydrofolate.</text>
</comment>
<dbReference type="InterPro" id="IPR036291">
    <property type="entry name" value="NAD(P)-bd_dom_sf"/>
</dbReference>
<evidence type="ECO:0000256" key="4">
    <source>
        <dbReference type="ARBA" id="ARBA00022605"/>
    </source>
</evidence>
<feature type="domain" description="Tetrahydrofolate dehydrogenase/cyclohydrolase catalytic" evidence="13">
    <location>
        <begin position="5"/>
        <end position="120"/>
    </location>
</feature>
<dbReference type="InterPro" id="IPR020630">
    <property type="entry name" value="THF_DH/CycHdrlase_cat_dom"/>
</dbReference>
<dbReference type="PRINTS" id="PR00085">
    <property type="entry name" value="THFDHDRGNASE"/>
</dbReference>
<dbReference type="RefSeq" id="WP_034441428.1">
    <property type="nucleotide sequence ID" value="NZ_JMTK01000001.1"/>
</dbReference>
<dbReference type="PANTHER" id="PTHR48099:SF5">
    <property type="entry name" value="C-1-TETRAHYDROFOLATE SYNTHASE, CYTOPLASMIC"/>
    <property type="match status" value="1"/>
</dbReference>
<dbReference type="EC" id="1.5.1.5" evidence="12"/>
<sequence length="306" mass="32424">MGSLIDGKSIASALTKKIAESVTLLRQKTGIQVGLAVILVGNDPASSSYVSAKKLMAKSCGFHSVQYNFSIDISQDELKKTILELNQDDSIHGILLQLPLPSTLSDRFLIQSIAPEKDVDGLHIVNAGKLMIGDFTTGLISCTPAGAILLIEKFKGSDLSGQHAVVIGRSNLFGKPMGQLLLARNATVTMAHSKTKNLPEICRMADILVVAVGQPYMIKADWIKTGSLIIDVGINRINCSKVGKSILAGDVAVECQSIAGAITPVPGGVGPMTIAMLMANTVIAAYRFAGMEIPQFDAHLLEKKSV</sequence>
<dbReference type="Proteomes" id="UP000033731">
    <property type="component" value="Unassembled WGS sequence"/>
</dbReference>
<protein>
    <recommendedName>
        <fullName evidence="12">Bifunctional protein FolD</fullName>
    </recommendedName>
    <domain>
        <recommendedName>
            <fullName evidence="12">Methylenetetrahydrofolate dehydrogenase</fullName>
            <ecNumber evidence="12">1.5.1.5</ecNumber>
        </recommendedName>
    </domain>
    <domain>
        <recommendedName>
            <fullName evidence="12">Methenyltetrahydrofolate cyclohydrolase</fullName>
            <ecNumber evidence="12">3.5.4.9</ecNumber>
        </recommendedName>
    </domain>
</protein>
<dbReference type="PANTHER" id="PTHR48099">
    <property type="entry name" value="C-1-TETRAHYDROFOLATE SYNTHASE, CYTOPLASMIC-RELATED"/>
    <property type="match status" value="1"/>
</dbReference>
<dbReference type="CDD" id="cd01080">
    <property type="entry name" value="NAD_bind_m-THF_DH_Cyclohyd"/>
    <property type="match status" value="1"/>
</dbReference>
<dbReference type="GO" id="GO:0006164">
    <property type="term" value="P:purine nucleotide biosynthetic process"/>
    <property type="evidence" value="ECO:0007669"/>
    <property type="project" value="UniProtKB-KW"/>
</dbReference>
<keyword evidence="3 12" id="KW-0554">One-carbon metabolism</keyword>
<evidence type="ECO:0000256" key="6">
    <source>
        <dbReference type="ARBA" id="ARBA00022801"/>
    </source>
</evidence>
<evidence type="ECO:0000256" key="2">
    <source>
        <dbReference type="ARBA" id="ARBA00011738"/>
    </source>
</evidence>
<dbReference type="HAMAP" id="MF_01576">
    <property type="entry name" value="THF_DHG_CYH"/>
    <property type="match status" value="1"/>
</dbReference>
<keyword evidence="9 12" id="KW-0368">Histidine biosynthesis</keyword>
<dbReference type="GO" id="GO:0000105">
    <property type="term" value="P:L-histidine biosynthetic process"/>
    <property type="evidence" value="ECO:0007669"/>
    <property type="project" value="UniProtKB-KW"/>
</dbReference>
<dbReference type="Pfam" id="PF02882">
    <property type="entry name" value="THF_DHG_CYH_C"/>
    <property type="match status" value="1"/>
</dbReference>
<dbReference type="PROSITE" id="PS00767">
    <property type="entry name" value="THF_DHG_CYH_2"/>
    <property type="match status" value="1"/>
</dbReference>
<keyword evidence="11 12" id="KW-0511">Multifunctional enzyme</keyword>
<dbReference type="InterPro" id="IPR000672">
    <property type="entry name" value="THF_DH/CycHdrlase"/>
</dbReference>
<evidence type="ECO:0000256" key="1">
    <source>
        <dbReference type="ARBA" id="ARBA00004777"/>
    </source>
</evidence>
<dbReference type="InterPro" id="IPR020867">
    <property type="entry name" value="THF_DH/CycHdrlase_CS"/>
</dbReference>
<evidence type="ECO:0000256" key="5">
    <source>
        <dbReference type="ARBA" id="ARBA00022755"/>
    </source>
</evidence>
<keyword evidence="6 12" id="KW-0378">Hydrolase</keyword>
<dbReference type="GO" id="GO:0004488">
    <property type="term" value="F:methylenetetrahydrofolate dehydrogenase (NADP+) activity"/>
    <property type="evidence" value="ECO:0007669"/>
    <property type="project" value="UniProtKB-UniRule"/>
</dbReference>
<comment type="similarity">
    <text evidence="12">Belongs to the tetrahydrofolate dehydrogenase/cyclohydrolase family.</text>
</comment>
<feature type="binding site" evidence="12">
    <location>
        <begin position="168"/>
        <end position="170"/>
    </location>
    <ligand>
        <name>NADP(+)</name>
        <dbReference type="ChEBI" id="CHEBI:58349"/>
    </ligand>
</feature>
<keyword evidence="8 12" id="KW-0560">Oxidoreductase</keyword>
<evidence type="ECO:0000256" key="11">
    <source>
        <dbReference type="ARBA" id="ARBA00023268"/>
    </source>
</evidence>
<comment type="caution">
    <text evidence="15">The sequence shown here is derived from an EMBL/GenBank/DDBJ whole genome shotgun (WGS) entry which is preliminary data.</text>
</comment>
<evidence type="ECO:0000259" key="13">
    <source>
        <dbReference type="Pfam" id="PF00763"/>
    </source>
</evidence>
<evidence type="ECO:0000256" key="9">
    <source>
        <dbReference type="ARBA" id="ARBA00023102"/>
    </source>
</evidence>
<dbReference type="InterPro" id="IPR046346">
    <property type="entry name" value="Aminoacid_DH-like_N_sf"/>
</dbReference>
<keyword evidence="4 12" id="KW-0028">Amino-acid biosynthesis</keyword>
<comment type="catalytic activity">
    <reaction evidence="12">
        <text>(6R)-5,10-methenyltetrahydrofolate + H2O = (6R)-10-formyltetrahydrofolate + H(+)</text>
        <dbReference type="Rhea" id="RHEA:23700"/>
        <dbReference type="ChEBI" id="CHEBI:15377"/>
        <dbReference type="ChEBI" id="CHEBI:15378"/>
        <dbReference type="ChEBI" id="CHEBI:57455"/>
        <dbReference type="ChEBI" id="CHEBI:195366"/>
        <dbReference type="EC" id="3.5.4.9"/>
    </reaction>
</comment>
<dbReference type="GO" id="GO:0009086">
    <property type="term" value="P:methionine biosynthetic process"/>
    <property type="evidence" value="ECO:0007669"/>
    <property type="project" value="UniProtKB-KW"/>
</dbReference>
<dbReference type="Gene3D" id="3.40.50.720">
    <property type="entry name" value="NAD(P)-binding Rossmann-like Domain"/>
    <property type="match status" value="1"/>
</dbReference>
<keyword evidence="7 12" id="KW-0521">NADP</keyword>
<dbReference type="GO" id="GO:0035999">
    <property type="term" value="P:tetrahydrofolate interconversion"/>
    <property type="evidence" value="ECO:0007669"/>
    <property type="project" value="UniProtKB-UniRule"/>
</dbReference>
<reference evidence="15 16" key="1">
    <citation type="journal article" date="2015" name="Phytopathology">
        <title>Genomes of Candidatus Liberibacter solanacearum haplotype A from New Zealand and the USA suggest significant genome plasticity in the species.</title>
        <authorList>
            <person name="Thompson S.M."/>
            <person name="Johnson C.P."/>
            <person name="Lu A.Y."/>
            <person name="Frampton R.A."/>
            <person name="Sullivan K.L."/>
            <person name="Fiers M.W."/>
            <person name="Crowhurst R.N."/>
            <person name="Pitman A.R."/>
            <person name="Scott I."/>
            <person name="Gudmestad N.C."/>
            <person name="Smith G.R."/>
        </authorList>
    </citation>
    <scope>NUCLEOTIDE SEQUENCE [LARGE SCALE GENOMIC DNA]</scope>
    <source>
        <strain evidence="15 16">LsoNZ1</strain>
    </source>
</reference>
<dbReference type="SUPFAM" id="SSF53223">
    <property type="entry name" value="Aminoacid dehydrogenase-like, N-terminal domain"/>
    <property type="match status" value="1"/>
</dbReference>
<dbReference type="FunFam" id="3.40.50.10860:FF:000005">
    <property type="entry name" value="C-1-tetrahydrofolate synthase, cytoplasmic, putative"/>
    <property type="match status" value="1"/>
</dbReference>
<dbReference type="GO" id="GO:0004477">
    <property type="term" value="F:methenyltetrahydrofolate cyclohydrolase activity"/>
    <property type="evidence" value="ECO:0007669"/>
    <property type="project" value="UniProtKB-UniRule"/>
</dbReference>
<evidence type="ECO:0000256" key="8">
    <source>
        <dbReference type="ARBA" id="ARBA00023002"/>
    </source>
</evidence>
<evidence type="ECO:0000256" key="3">
    <source>
        <dbReference type="ARBA" id="ARBA00022563"/>
    </source>
</evidence>
<keyword evidence="10 12" id="KW-0486">Methionine biosynthesis</keyword>
<dbReference type="EMBL" id="JMTK01000001">
    <property type="protein sequence ID" value="KJZ82434.1"/>
    <property type="molecule type" value="Genomic_DNA"/>
</dbReference>
<keyword evidence="16" id="KW-1185">Reference proteome</keyword>
<dbReference type="SUPFAM" id="SSF51735">
    <property type="entry name" value="NAD(P)-binding Rossmann-fold domains"/>
    <property type="match status" value="1"/>
</dbReference>
<feature type="binding site" evidence="12">
    <location>
        <position position="234"/>
    </location>
    <ligand>
        <name>NADP(+)</name>
        <dbReference type="ChEBI" id="CHEBI:58349"/>
    </ligand>
</feature>
<evidence type="ECO:0000259" key="14">
    <source>
        <dbReference type="Pfam" id="PF02882"/>
    </source>
</evidence>